<dbReference type="GO" id="GO:0045296">
    <property type="term" value="F:cadherin binding"/>
    <property type="evidence" value="ECO:0007669"/>
    <property type="project" value="TreeGrafter"/>
</dbReference>
<comment type="function">
    <text evidence="11">Cadherins are calcium-dependent cell adhesion proteins.</text>
</comment>
<protein>
    <submittedName>
        <fullName evidence="16">Cadherin-19 isoform X1</fullName>
    </submittedName>
</protein>
<dbReference type="STRING" id="9365.ENSEEUP00000008638"/>
<keyword evidence="4" id="KW-0677">Repeat</keyword>
<evidence type="ECO:0000313" key="16">
    <source>
        <dbReference type="RefSeq" id="XP_007524181.2"/>
    </source>
</evidence>
<dbReference type="GO" id="GO:0044331">
    <property type="term" value="P:cell-cell adhesion mediated by cadherin"/>
    <property type="evidence" value="ECO:0007669"/>
    <property type="project" value="TreeGrafter"/>
</dbReference>
<feature type="domain" description="Cadherin" evidence="14">
    <location>
        <begin position="149"/>
        <end position="256"/>
    </location>
</feature>
<dbReference type="CDD" id="cd11304">
    <property type="entry name" value="Cadherin_repeat"/>
    <property type="match status" value="5"/>
</dbReference>
<keyword evidence="7 12" id="KW-1133">Transmembrane helix</keyword>
<dbReference type="PROSITE" id="PS00232">
    <property type="entry name" value="CADHERIN_1"/>
    <property type="match status" value="2"/>
</dbReference>
<dbReference type="GO" id="GO:0034332">
    <property type="term" value="P:adherens junction organization"/>
    <property type="evidence" value="ECO:0007669"/>
    <property type="project" value="TreeGrafter"/>
</dbReference>
<comment type="subcellular location">
    <subcellularLocation>
        <location evidence="1 10">Cell membrane</location>
        <topology evidence="1 10">Single-pass type I membrane protein</topology>
    </subcellularLocation>
</comment>
<evidence type="ECO:0000256" key="6">
    <source>
        <dbReference type="ARBA" id="ARBA00022889"/>
    </source>
</evidence>
<evidence type="ECO:0000313" key="15">
    <source>
        <dbReference type="Proteomes" id="UP001652624"/>
    </source>
</evidence>
<dbReference type="GO" id="GO:0016477">
    <property type="term" value="P:cell migration"/>
    <property type="evidence" value="ECO:0007669"/>
    <property type="project" value="TreeGrafter"/>
</dbReference>
<dbReference type="PRINTS" id="PR00205">
    <property type="entry name" value="CADHERIN"/>
</dbReference>
<dbReference type="RefSeq" id="XP_007524181.2">
    <property type="nucleotide sequence ID" value="XM_007524119.3"/>
</dbReference>
<dbReference type="InterPro" id="IPR027397">
    <property type="entry name" value="Catenin-bd_sf"/>
</dbReference>
<evidence type="ECO:0000256" key="3">
    <source>
        <dbReference type="ARBA" id="ARBA00022692"/>
    </source>
</evidence>
<organism evidence="15 16">
    <name type="scientific">Erinaceus europaeus</name>
    <name type="common">Western European hedgehog</name>
    <dbReference type="NCBI Taxonomy" id="9365"/>
    <lineage>
        <taxon>Eukaryota</taxon>
        <taxon>Metazoa</taxon>
        <taxon>Chordata</taxon>
        <taxon>Craniata</taxon>
        <taxon>Vertebrata</taxon>
        <taxon>Euteleostomi</taxon>
        <taxon>Mammalia</taxon>
        <taxon>Eutheria</taxon>
        <taxon>Laurasiatheria</taxon>
        <taxon>Eulipotyphla</taxon>
        <taxon>Erinaceidae</taxon>
        <taxon>Erinaceinae</taxon>
        <taxon>Erinaceus</taxon>
    </lineage>
</organism>
<dbReference type="SMART" id="SM00112">
    <property type="entry name" value="CA"/>
    <property type="match status" value="5"/>
</dbReference>
<dbReference type="GO" id="GO:0016342">
    <property type="term" value="C:catenin complex"/>
    <property type="evidence" value="ECO:0007669"/>
    <property type="project" value="TreeGrafter"/>
</dbReference>
<evidence type="ECO:0000256" key="1">
    <source>
        <dbReference type="ARBA" id="ARBA00004251"/>
    </source>
</evidence>
<dbReference type="PANTHER" id="PTHR24027:SF323">
    <property type="entry name" value="CADHERIN-19"/>
    <property type="match status" value="1"/>
</dbReference>
<dbReference type="Gene3D" id="4.10.900.10">
    <property type="entry name" value="TCF3-CBD (Catenin binding domain)"/>
    <property type="match status" value="1"/>
</dbReference>
<reference evidence="16" key="1">
    <citation type="submission" date="2025-08" db="UniProtKB">
        <authorList>
            <consortium name="RefSeq"/>
        </authorList>
    </citation>
    <scope>IDENTIFICATION</scope>
</reference>
<feature type="signal peptide" evidence="13">
    <location>
        <begin position="1"/>
        <end position="24"/>
    </location>
</feature>
<dbReference type="InterPro" id="IPR000233">
    <property type="entry name" value="Cadherin_Y-type_LIR"/>
</dbReference>
<keyword evidence="2" id="KW-1003">Cell membrane</keyword>
<dbReference type="GO" id="GO:0005912">
    <property type="term" value="C:adherens junction"/>
    <property type="evidence" value="ECO:0007669"/>
    <property type="project" value="TreeGrafter"/>
</dbReference>
<dbReference type="PROSITE" id="PS50268">
    <property type="entry name" value="CADHERIN_2"/>
    <property type="match status" value="5"/>
</dbReference>
<keyword evidence="13" id="KW-0732">Signal</keyword>
<evidence type="ECO:0000256" key="5">
    <source>
        <dbReference type="ARBA" id="ARBA00022837"/>
    </source>
</evidence>
<dbReference type="Proteomes" id="UP001652624">
    <property type="component" value="Chromosome 15"/>
</dbReference>
<evidence type="ECO:0000256" key="12">
    <source>
        <dbReference type="SAM" id="Phobius"/>
    </source>
</evidence>
<keyword evidence="3 10" id="KW-0812">Transmembrane</keyword>
<dbReference type="GO" id="GO:0005509">
    <property type="term" value="F:calcium ion binding"/>
    <property type="evidence" value="ECO:0007669"/>
    <property type="project" value="UniProtKB-UniRule"/>
</dbReference>
<dbReference type="GO" id="GO:0000902">
    <property type="term" value="P:cell morphogenesis"/>
    <property type="evidence" value="ECO:0007669"/>
    <property type="project" value="TreeGrafter"/>
</dbReference>
<feature type="domain" description="Cadherin" evidence="14">
    <location>
        <begin position="68"/>
        <end position="148"/>
    </location>
</feature>
<keyword evidence="8 12" id="KW-0472">Membrane</keyword>
<dbReference type="AlphaFoldDB" id="A0A1S2ZT63"/>
<dbReference type="InParanoid" id="A0A1S2ZT63"/>
<evidence type="ECO:0000259" key="14">
    <source>
        <dbReference type="PROSITE" id="PS50268"/>
    </source>
</evidence>
<dbReference type="GO" id="GO:0008013">
    <property type="term" value="F:beta-catenin binding"/>
    <property type="evidence" value="ECO:0007669"/>
    <property type="project" value="TreeGrafter"/>
</dbReference>
<keyword evidence="15" id="KW-1185">Reference proteome</keyword>
<dbReference type="Pfam" id="PF01049">
    <property type="entry name" value="CADH_Y-type_LIR"/>
    <property type="match status" value="1"/>
</dbReference>
<feature type="chain" id="PRO_5047240863" evidence="13">
    <location>
        <begin position="25"/>
        <end position="772"/>
    </location>
</feature>
<proteinExistence type="predicted"/>
<dbReference type="InterPro" id="IPR039808">
    <property type="entry name" value="Cadherin"/>
</dbReference>
<dbReference type="Gene3D" id="2.60.40.60">
    <property type="entry name" value="Cadherins"/>
    <property type="match status" value="5"/>
</dbReference>
<evidence type="ECO:0000256" key="11">
    <source>
        <dbReference type="RuleBase" id="RU004357"/>
    </source>
</evidence>
<feature type="domain" description="Cadherin" evidence="14">
    <location>
        <begin position="469"/>
        <end position="592"/>
    </location>
</feature>
<accession>A0A1S2ZT63</accession>
<keyword evidence="6 10" id="KW-0130">Cell adhesion</keyword>
<dbReference type="InterPro" id="IPR002126">
    <property type="entry name" value="Cadherin-like_dom"/>
</dbReference>
<dbReference type="InterPro" id="IPR015919">
    <property type="entry name" value="Cadherin-like_sf"/>
</dbReference>
<dbReference type="GO" id="GO:0016339">
    <property type="term" value="P:calcium-dependent cell-cell adhesion via plasma membrane cell adhesion molecules"/>
    <property type="evidence" value="ECO:0007669"/>
    <property type="project" value="TreeGrafter"/>
</dbReference>
<feature type="transmembrane region" description="Helical" evidence="12">
    <location>
        <begin position="586"/>
        <end position="615"/>
    </location>
</feature>
<evidence type="ECO:0000256" key="10">
    <source>
        <dbReference type="RuleBase" id="RU003318"/>
    </source>
</evidence>
<dbReference type="Pfam" id="PF00028">
    <property type="entry name" value="Cadherin"/>
    <property type="match status" value="5"/>
</dbReference>
<feature type="domain" description="Cadherin" evidence="14">
    <location>
        <begin position="370"/>
        <end position="469"/>
    </location>
</feature>
<evidence type="ECO:0000256" key="8">
    <source>
        <dbReference type="ARBA" id="ARBA00023136"/>
    </source>
</evidence>
<feature type="domain" description="Cadherin" evidence="14">
    <location>
        <begin position="257"/>
        <end position="369"/>
    </location>
</feature>
<dbReference type="GO" id="GO:0007043">
    <property type="term" value="P:cell-cell junction assembly"/>
    <property type="evidence" value="ECO:0007669"/>
    <property type="project" value="TreeGrafter"/>
</dbReference>
<dbReference type="OrthoDB" id="6252479at2759"/>
<name>A0A1S2ZT63_ERIEU</name>
<dbReference type="SUPFAM" id="SSF49313">
    <property type="entry name" value="Cadherin-like"/>
    <property type="match status" value="5"/>
</dbReference>
<dbReference type="PANTHER" id="PTHR24027">
    <property type="entry name" value="CADHERIN-23"/>
    <property type="match status" value="1"/>
</dbReference>
<dbReference type="eggNOG" id="KOG3594">
    <property type="taxonomic scope" value="Eukaryota"/>
</dbReference>
<evidence type="ECO:0000256" key="13">
    <source>
        <dbReference type="SAM" id="SignalP"/>
    </source>
</evidence>
<dbReference type="CTD" id="28513"/>
<dbReference type="InterPro" id="IPR020894">
    <property type="entry name" value="Cadherin_CS"/>
</dbReference>
<evidence type="ECO:0000256" key="4">
    <source>
        <dbReference type="ARBA" id="ARBA00022737"/>
    </source>
</evidence>
<gene>
    <name evidence="16" type="primary">CDH19</name>
</gene>
<sequence>MDCCSLLAFMLGFLLQSPSVPVTGNPVICKLKQLAGPHVREKRGWIWSRFSVPEELNTSRYHIGQLRSDLDNGNSSFLYKLLGTGVGSIFDIDNRTGDIYALKKLDREEQSLYTLRAQVIDINTGKAVEPESEFVIRVSDVNDNEPKFLHEPYEAIVPEMSPEGTFVIRVTASDADDPSSGNHARLLYSLLQGQPYVSIEPTTGVIRISSRMDRELQDKYLVIVQAKDMIGLPGALSGTTSVVVKLSDVNDNKPLFKESLYRLTVSELARPGTAIGRIMAQDNDIGENAEMDYSIEDDSQTFDIITDNETQEGIVILKKKVDYEHQKHYRIQAKVENRHVGEQFMQYHAGAATTIIKVQVEDEDEPPVFLLPYYNFEILEGSSHGSVVGTVSAIDLDQKKSPIRYSVIRSKMFSIDDNGTIITTSPLDRETIDWYNFSVSATEKYNVQQVSTVPVYVQVLDINDNAPRLATNNMMYVCENARYGEVIQNISAEDKDRPNEGQHLYFNLSVEDTNNSSFIIVDNQDNTAVILTNRTGFSLQEEPVFYISILIADNGIPSLTSTNTLTIIVCDCGNSNNTQSCSNKEMILSMAFGIELVIFLLICIVIIFGFVFLVLGLRQRRKQTLFPVKGEDLGENIFSYDDEGGGEEDTEAFDIVELRSPAVMRECKSRRNTTQEIRSLYRQSLQVGPDSAIFRKFILEKLEEADTDPCAPPYDSLQTYAFEGTGSLAGSLSSLGSTVSDQEENYNYLNDLGPRFKRLACMFGSAVQANNY</sequence>
<dbReference type="GO" id="GO:0007156">
    <property type="term" value="P:homophilic cell adhesion via plasma membrane adhesion molecules"/>
    <property type="evidence" value="ECO:0007669"/>
    <property type="project" value="InterPro"/>
</dbReference>
<dbReference type="GeneID" id="103114425"/>
<keyword evidence="5 9" id="KW-0106">Calcium</keyword>
<evidence type="ECO:0000256" key="7">
    <source>
        <dbReference type="ARBA" id="ARBA00022989"/>
    </source>
</evidence>
<evidence type="ECO:0000256" key="2">
    <source>
        <dbReference type="ARBA" id="ARBA00022475"/>
    </source>
</evidence>
<evidence type="ECO:0000256" key="9">
    <source>
        <dbReference type="PROSITE-ProRule" id="PRU00043"/>
    </source>
</evidence>